<sequence length="74" mass="8634">MIKTEMIDDILTLIEEIDAISDKSKETFFEKIDELETNLQALNRQITDELVEILQEDYSDNWVAKEVIELVTNS</sequence>
<reference evidence="2 3" key="1">
    <citation type="submission" date="2018-09" db="EMBL/GenBank/DDBJ databases">
        <title>A comparative genomics approach for identifying host-range determinants of bacteriophages infecting Streptococcus thermophilus.</title>
        <authorList>
            <person name="Szymczak P."/>
            <person name="Rau M.H."/>
            <person name="Monteiro J.M."/>
            <person name="de Pinho M.G."/>
            <person name="Filipe S.R."/>
            <person name="Vogensen F.K."/>
            <person name="Zeidan A."/>
            <person name="Janzen T."/>
        </authorList>
    </citation>
    <scope>NUCLEOTIDE SEQUENCE [LARGE SCALE GENOMIC DNA]</scope>
</reference>
<name>A0A3G8FDR7_9CAUD</name>
<evidence type="ECO:0000313" key="3">
    <source>
        <dbReference type="Proteomes" id="UP000272100"/>
    </source>
</evidence>
<keyword evidence="3" id="KW-1185">Reference proteome</keyword>
<dbReference type="EMBL" id="MH937506">
    <property type="protein sequence ID" value="AZF92012.1"/>
    <property type="molecule type" value="Genomic_DNA"/>
</dbReference>
<organism evidence="2 3">
    <name type="scientific">Streptococcus phage CHPC1148</name>
    <dbReference type="NCBI Taxonomy" id="2365028"/>
    <lineage>
        <taxon>Viruses</taxon>
        <taxon>Duplodnaviria</taxon>
        <taxon>Heunggongvirae</taxon>
        <taxon>Uroviricota</taxon>
        <taxon>Caudoviricetes</taxon>
        <taxon>Aliceevansviridae</taxon>
        <taxon>Moineauvirus</taxon>
        <taxon>Moineauvirus CHPC1148</taxon>
    </lineage>
</organism>
<protein>
    <submittedName>
        <fullName evidence="2">Uncharacterized protein</fullName>
    </submittedName>
</protein>
<dbReference type="Proteomes" id="UP000272100">
    <property type="component" value="Segment"/>
</dbReference>
<accession>A0A3G8FDR7</accession>
<feature type="coiled-coil region" evidence="1">
    <location>
        <begin position="25"/>
        <end position="52"/>
    </location>
</feature>
<gene>
    <name evidence="2" type="ORF">CHPC1148_0025</name>
</gene>
<keyword evidence="1" id="KW-0175">Coiled coil</keyword>
<proteinExistence type="predicted"/>
<evidence type="ECO:0000313" key="2">
    <source>
        <dbReference type="EMBL" id="AZF92012.1"/>
    </source>
</evidence>
<evidence type="ECO:0000256" key="1">
    <source>
        <dbReference type="SAM" id="Coils"/>
    </source>
</evidence>